<evidence type="ECO:0000313" key="2">
    <source>
        <dbReference type="Proteomes" id="UP001054821"/>
    </source>
</evidence>
<gene>
    <name evidence="1" type="ORF">L3X38_022739</name>
</gene>
<name>A0AAD4VWK1_PRUDU</name>
<organism evidence="1 2">
    <name type="scientific">Prunus dulcis</name>
    <name type="common">Almond</name>
    <name type="synonym">Amygdalus dulcis</name>
    <dbReference type="NCBI Taxonomy" id="3755"/>
    <lineage>
        <taxon>Eukaryota</taxon>
        <taxon>Viridiplantae</taxon>
        <taxon>Streptophyta</taxon>
        <taxon>Embryophyta</taxon>
        <taxon>Tracheophyta</taxon>
        <taxon>Spermatophyta</taxon>
        <taxon>Magnoliopsida</taxon>
        <taxon>eudicotyledons</taxon>
        <taxon>Gunneridae</taxon>
        <taxon>Pentapetalae</taxon>
        <taxon>rosids</taxon>
        <taxon>fabids</taxon>
        <taxon>Rosales</taxon>
        <taxon>Rosaceae</taxon>
        <taxon>Amygdaloideae</taxon>
        <taxon>Amygdaleae</taxon>
        <taxon>Prunus</taxon>
    </lineage>
</organism>
<dbReference type="Proteomes" id="UP001054821">
    <property type="component" value="Chromosome 4"/>
</dbReference>
<dbReference type="EMBL" id="JAJFAZ020000004">
    <property type="protein sequence ID" value="KAI5332610.1"/>
    <property type="molecule type" value="Genomic_DNA"/>
</dbReference>
<comment type="caution">
    <text evidence="1">The sequence shown here is derived from an EMBL/GenBank/DDBJ whole genome shotgun (WGS) entry which is preliminary data.</text>
</comment>
<dbReference type="PANTHER" id="PTHR45890">
    <property type="entry name" value="AARF DOMAIN CONTAINING KINASE 2 (PREDICTED)"/>
    <property type="match status" value="1"/>
</dbReference>
<protein>
    <submittedName>
        <fullName evidence="1">Uncharacterized protein</fullName>
    </submittedName>
</protein>
<sequence length="122" mass="13952">MSGKNQLARDWQSAFQSDLTLRSSENIQAKYSCNLNPFIPYLAIYYLDRFFLIQARYSVANAVVTSLEKHSCPEADKYGTMEVEEAFAFWGTPEGDPVHPAECMQQTLEKVRRHRVNVDGNV</sequence>
<reference evidence="1 2" key="1">
    <citation type="journal article" date="2022" name="G3 (Bethesda)">
        <title>Whole-genome sequence and methylome profiling of the almond [Prunus dulcis (Mill.) D.A. Webb] cultivar 'Nonpareil'.</title>
        <authorList>
            <person name="D'Amico-Willman K.M."/>
            <person name="Ouma W.Z."/>
            <person name="Meulia T."/>
            <person name="Sideli G.M."/>
            <person name="Gradziel T.M."/>
            <person name="Fresnedo-Ramirez J."/>
        </authorList>
    </citation>
    <scope>NUCLEOTIDE SEQUENCE [LARGE SCALE GENOMIC DNA]</scope>
    <source>
        <strain evidence="1">Clone GOH B32 T37-40</strain>
    </source>
</reference>
<dbReference type="InterPro" id="IPR052402">
    <property type="entry name" value="ADCK_kinase"/>
</dbReference>
<accession>A0AAD4VWK1</accession>
<dbReference type="PANTHER" id="PTHR45890:SF1">
    <property type="entry name" value="AARF DOMAIN CONTAINING KINASE 2"/>
    <property type="match status" value="1"/>
</dbReference>
<keyword evidence="2" id="KW-1185">Reference proteome</keyword>
<evidence type="ECO:0000313" key="1">
    <source>
        <dbReference type="EMBL" id="KAI5332610.1"/>
    </source>
</evidence>
<proteinExistence type="predicted"/>
<dbReference type="AlphaFoldDB" id="A0AAD4VWK1"/>